<protein>
    <recommendedName>
        <fullName evidence="5">Glycosyl hydrolase</fullName>
    </recommendedName>
</protein>
<evidence type="ECO:0008006" key="5">
    <source>
        <dbReference type="Google" id="ProtNLM"/>
    </source>
</evidence>
<evidence type="ECO:0000256" key="2">
    <source>
        <dbReference type="SAM" id="Phobius"/>
    </source>
</evidence>
<dbReference type="EMBL" id="CP026309">
    <property type="protein sequence ID" value="AUV82723.1"/>
    <property type="molecule type" value="Genomic_DNA"/>
</dbReference>
<evidence type="ECO:0000256" key="1">
    <source>
        <dbReference type="SAM" id="MobiDB-lite"/>
    </source>
</evidence>
<evidence type="ECO:0000313" key="3">
    <source>
        <dbReference type="EMBL" id="AUV82723.1"/>
    </source>
</evidence>
<accession>A0A2I8VLB3</accession>
<dbReference type="GeneID" id="35593347"/>
<gene>
    <name evidence="3" type="ORF">C2R22_14605</name>
</gene>
<dbReference type="Proteomes" id="UP000236584">
    <property type="component" value="Chromosome"/>
</dbReference>
<feature type="region of interest" description="Disordered" evidence="1">
    <location>
        <begin position="67"/>
        <end position="169"/>
    </location>
</feature>
<keyword evidence="2" id="KW-1133">Transmembrane helix</keyword>
<keyword evidence="2" id="KW-0472">Membrane</keyword>
<sequence>MSRPHRADGFVAFFRRYVQTWVHALATAALTLFGTLTFVHRLFAVVAIAAYVLPPVALYLTRSGDLPEQSAADRPSDREGETPTSATSTTAAGSGSTPSGRSRADEDRTRTGDRGRSTGGDGRAQAQSRSDSGSSDATGSDSSDATGSGSSDATEPHWTTAATPVDDPLHDVVVGAGSYAVGDGGTVLADEGDGWRVALADGPGAASNALRGVDAVADGGVWFAGDGGAVGRLDPTTGRHVDHSAPAGDTTNLTGLAVAGTDGAETVLLADGSGRVRRGRWRDGETAWTEPVTPGSGSSLVGVVLVDESVGYVCDTNDAVFKTTDGGERFARVGPVGASGTLTDVAATTSTDPVVAADDGVLHRFDGTRWTPTRLDDDAVHAVALDARDGDERDGAGGGGDVDGVACGAGGRIYERSAGTSDWTPLATPATSPLSGVALDGVDAVAVGADGTVVERVTDSG</sequence>
<dbReference type="KEGG" id="srub:C2R22_14605"/>
<organism evidence="3 4">
    <name type="scientific">Salinigranum rubrum</name>
    <dbReference type="NCBI Taxonomy" id="755307"/>
    <lineage>
        <taxon>Archaea</taxon>
        <taxon>Methanobacteriati</taxon>
        <taxon>Methanobacteriota</taxon>
        <taxon>Stenosarchaea group</taxon>
        <taxon>Halobacteria</taxon>
        <taxon>Halobacteriales</taxon>
        <taxon>Haloferacaceae</taxon>
        <taxon>Salinigranum</taxon>
    </lineage>
</organism>
<dbReference type="AlphaFoldDB" id="A0A2I8VLB3"/>
<keyword evidence="2" id="KW-0812">Transmembrane</keyword>
<proteinExistence type="predicted"/>
<keyword evidence="4" id="KW-1185">Reference proteome</keyword>
<dbReference type="RefSeq" id="WP_103426412.1">
    <property type="nucleotide sequence ID" value="NZ_CP026309.1"/>
</dbReference>
<feature type="transmembrane region" description="Helical" evidence="2">
    <location>
        <begin position="20"/>
        <end position="36"/>
    </location>
</feature>
<feature type="compositionally biased region" description="Low complexity" evidence="1">
    <location>
        <begin position="82"/>
        <end position="101"/>
    </location>
</feature>
<evidence type="ECO:0000313" key="4">
    <source>
        <dbReference type="Proteomes" id="UP000236584"/>
    </source>
</evidence>
<dbReference type="OrthoDB" id="320255at2157"/>
<dbReference type="SUPFAM" id="SSF110296">
    <property type="entry name" value="Oligoxyloglucan reducing end-specific cellobiohydrolase"/>
    <property type="match status" value="1"/>
</dbReference>
<feature type="compositionally biased region" description="Low complexity" evidence="1">
    <location>
        <begin position="123"/>
        <end position="153"/>
    </location>
</feature>
<name>A0A2I8VLB3_9EURY</name>
<feature type="compositionally biased region" description="Basic and acidic residues" evidence="1">
    <location>
        <begin position="102"/>
        <end position="116"/>
    </location>
</feature>
<reference evidence="3 4" key="1">
    <citation type="submission" date="2018-01" db="EMBL/GenBank/DDBJ databases">
        <title>Complete genome sequence of Salinigranum rubrum GX10T, an extremely halophilic archaeon isolated from a marine solar saltern.</title>
        <authorList>
            <person name="Han S."/>
        </authorList>
    </citation>
    <scope>NUCLEOTIDE SEQUENCE [LARGE SCALE GENOMIC DNA]</scope>
    <source>
        <strain evidence="3 4">GX10</strain>
    </source>
</reference>